<keyword evidence="4" id="KW-1185">Reference proteome</keyword>
<evidence type="ECO:0000256" key="1">
    <source>
        <dbReference type="ARBA" id="ARBA00007613"/>
    </source>
</evidence>
<proteinExistence type="inferred from homology"/>
<dbReference type="Pfam" id="PF02321">
    <property type="entry name" value="OEP"/>
    <property type="match status" value="1"/>
</dbReference>
<evidence type="ECO:0000313" key="4">
    <source>
        <dbReference type="Proteomes" id="UP000317171"/>
    </source>
</evidence>
<dbReference type="InterPro" id="IPR010131">
    <property type="entry name" value="MdtP/NodT-like"/>
</dbReference>
<dbReference type="PANTHER" id="PTHR30203:SF24">
    <property type="entry name" value="BLR4935 PROTEIN"/>
    <property type="match status" value="1"/>
</dbReference>
<evidence type="ECO:0000313" key="3">
    <source>
        <dbReference type="EMBL" id="QDT44150.1"/>
    </source>
</evidence>
<dbReference type="KEGG" id="gaz:Pan241w_42560"/>
<dbReference type="PANTHER" id="PTHR30203">
    <property type="entry name" value="OUTER MEMBRANE CATION EFFLUX PROTEIN"/>
    <property type="match status" value="1"/>
</dbReference>
<feature type="coiled-coil region" evidence="2">
    <location>
        <begin position="397"/>
        <end position="424"/>
    </location>
</feature>
<dbReference type="RefSeq" id="WP_145219369.1">
    <property type="nucleotide sequence ID" value="NZ_CP036269.1"/>
</dbReference>
<evidence type="ECO:0000256" key="2">
    <source>
        <dbReference type="SAM" id="Coils"/>
    </source>
</evidence>
<dbReference type="OrthoDB" id="237666at2"/>
<reference evidence="3 4" key="1">
    <citation type="submission" date="2019-02" db="EMBL/GenBank/DDBJ databases">
        <title>Deep-cultivation of Planctomycetes and their phenomic and genomic characterization uncovers novel biology.</title>
        <authorList>
            <person name="Wiegand S."/>
            <person name="Jogler M."/>
            <person name="Boedeker C."/>
            <person name="Pinto D."/>
            <person name="Vollmers J."/>
            <person name="Rivas-Marin E."/>
            <person name="Kohn T."/>
            <person name="Peeters S.H."/>
            <person name="Heuer A."/>
            <person name="Rast P."/>
            <person name="Oberbeckmann S."/>
            <person name="Bunk B."/>
            <person name="Jeske O."/>
            <person name="Meyerdierks A."/>
            <person name="Storesund J.E."/>
            <person name="Kallscheuer N."/>
            <person name="Luecker S."/>
            <person name="Lage O.M."/>
            <person name="Pohl T."/>
            <person name="Merkel B.J."/>
            <person name="Hornburger P."/>
            <person name="Mueller R.-W."/>
            <person name="Bruemmer F."/>
            <person name="Labrenz M."/>
            <person name="Spormann A.M."/>
            <person name="Op den Camp H."/>
            <person name="Overmann J."/>
            <person name="Amann R."/>
            <person name="Jetten M.S.M."/>
            <person name="Mascher T."/>
            <person name="Medema M.H."/>
            <person name="Devos D.P."/>
            <person name="Kaster A.-K."/>
            <person name="Ovreas L."/>
            <person name="Rohde M."/>
            <person name="Galperin M.Y."/>
            <person name="Jogler C."/>
        </authorList>
    </citation>
    <scope>NUCLEOTIDE SEQUENCE [LARGE SCALE GENOMIC DNA]</scope>
    <source>
        <strain evidence="3 4">Pan241w</strain>
    </source>
</reference>
<comment type="similarity">
    <text evidence="1">Belongs to the outer membrane factor (OMF) (TC 1.B.17) family.</text>
</comment>
<accession>A0A517RJT2</accession>
<keyword evidence="2" id="KW-0175">Coiled coil</keyword>
<dbReference type="PROSITE" id="PS51257">
    <property type="entry name" value="PROKAR_LIPOPROTEIN"/>
    <property type="match status" value="1"/>
</dbReference>
<dbReference type="GO" id="GO:0015562">
    <property type="term" value="F:efflux transmembrane transporter activity"/>
    <property type="evidence" value="ECO:0007669"/>
    <property type="project" value="InterPro"/>
</dbReference>
<gene>
    <name evidence="3" type="ORF">Pan241w_42560</name>
</gene>
<dbReference type="EMBL" id="CP036269">
    <property type="protein sequence ID" value="QDT44150.1"/>
    <property type="molecule type" value="Genomic_DNA"/>
</dbReference>
<dbReference type="AlphaFoldDB" id="A0A517RJT2"/>
<organism evidence="3 4">
    <name type="scientific">Gimesia alba</name>
    <dbReference type="NCBI Taxonomy" id="2527973"/>
    <lineage>
        <taxon>Bacteria</taxon>
        <taxon>Pseudomonadati</taxon>
        <taxon>Planctomycetota</taxon>
        <taxon>Planctomycetia</taxon>
        <taxon>Planctomycetales</taxon>
        <taxon>Planctomycetaceae</taxon>
        <taxon>Gimesia</taxon>
    </lineage>
</organism>
<dbReference type="InterPro" id="IPR003423">
    <property type="entry name" value="OMP_efflux"/>
</dbReference>
<sequence length="501" mass="55429">MKDHPSVKVRGFGLALSTAFIMGCATHTANVQEASTAKVALAPTPDESTLQETNSEPLDSDTQIVQTGAEATAQELTDGTQSDLVMQHPPLSRTLGELEMLAVDQNPRLVKLYQEYNAASARSHYVNKLPDPKLGANVFGDPIQTASGSQRAVLNASQAIPWLGKLNAQEQRACFEAFAVRADYLSERLRVIAAVRTGWYRLYVIDQQIATATANQELLKSLIDVANAQVATGTATQGDVLLGTLELSKLEERLLTYRKLRVALQAEVNRLVARDADLAVLPPEELEIKFPEISAPQVYQSALDSQPEIQAAQLRTQATRWGIEVARLSRRPELTLSANYFFTDNNRPPSNLYKVGQDPWSLGAQVSIPLWKDKYDALENEATWKHLASNYSEQDLLDRYDALITELLAEARRAEETAVLYKETILPQARQTLRADQESYSRGSVEFDRVIRDYRNLLTLELGYHQAIGELAISLTQLSRVAGQDFSLSEVPVVPALPGEN</sequence>
<protein>
    <submittedName>
        <fullName evidence="3">Outer membrane efflux protein</fullName>
    </submittedName>
</protein>
<dbReference type="SUPFAM" id="SSF56954">
    <property type="entry name" value="Outer membrane efflux proteins (OEP)"/>
    <property type="match status" value="1"/>
</dbReference>
<name>A0A517RJT2_9PLAN</name>
<dbReference type="Gene3D" id="1.20.1600.10">
    <property type="entry name" value="Outer membrane efflux proteins (OEP)"/>
    <property type="match status" value="1"/>
</dbReference>
<dbReference type="Proteomes" id="UP000317171">
    <property type="component" value="Chromosome"/>
</dbReference>